<evidence type="ECO:0000313" key="2">
    <source>
        <dbReference type="Proteomes" id="UP000295543"/>
    </source>
</evidence>
<evidence type="ECO:0000313" key="1">
    <source>
        <dbReference type="EMBL" id="TDK29568.1"/>
    </source>
</evidence>
<dbReference type="Gene3D" id="3.20.20.410">
    <property type="entry name" value="Protein of unknown function UPF0759"/>
    <property type="match status" value="1"/>
</dbReference>
<dbReference type="PANTHER" id="PTHR30348">
    <property type="entry name" value="UNCHARACTERIZED PROTEIN YECE"/>
    <property type="match status" value="1"/>
</dbReference>
<sequence length="236" mass="25772">MVRIGCAGWSIGSRVADLFGDGASALARYASRFDLVEINSSFHRDHRRDTYARWADSVPPRFRFSIKLPRAITHDARLAGCGAQLDAFFAAADGLGDRLDCVLVQLPPGLDFDARTASTFFRMLARRWHGRVACEPRHAGWLTPPADALLARHGIARVAADPARHGDDARPGGDLRFAYWRWHGTPKIYYSDYDAHALDAIARAVRAGPADAVVVFDNTAAGHAVRNAAALQARLG</sequence>
<name>A0A4R5U680_9GAMM</name>
<proteinExistence type="predicted"/>
<dbReference type="AlphaFoldDB" id="A0A4R5U680"/>
<dbReference type="Proteomes" id="UP000295543">
    <property type="component" value="Unassembled WGS sequence"/>
</dbReference>
<dbReference type="EMBL" id="SMTG01000006">
    <property type="protein sequence ID" value="TDK29568.1"/>
    <property type="molecule type" value="Genomic_DNA"/>
</dbReference>
<accession>A0A4R5U680</accession>
<dbReference type="SUPFAM" id="SSF117396">
    <property type="entry name" value="TM1631-like"/>
    <property type="match status" value="1"/>
</dbReference>
<dbReference type="RefSeq" id="WP_133394535.1">
    <property type="nucleotide sequence ID" value="NZ_SMTG01000006.1"/>
</dbReference>
<protein>
    <submittedName>
        <fullName evidence="1">DUF72 domain-containing protein</fullName>
    </submittedName>
</protein>
<dbReference type="Pfam" id="PF01904">
    <property type="entry name" value="DUF72"/>
    <property type="match status" value="1"/>
</dbReference>
<organism evidence="1 2">
    <name type="scientific">Luteimonas terrae</name>
    <dbReference type="NCBI Taxonomy" id="1530191"/>
    <lineage>
        <taxon>Bacteria</taxon>
        <taxon>Pseudomonadati</taxon>
        <taxon>Pseudomonadota</taxon>
        <taxon>Gammaproteobacteria</taxon>
        <taxon>Lysobacterales</taxon>
        <taxon>Lysobacteraceae</taxon>
        <taxon>Luteimonas</taxon>
    </lineage>
</organism>
<keyword evidence="2" id="KW-1185">Reference proteome</keyword>
<reference evidence="1 2" key="1">
    <citation type="submission" date="2019-03" db="EMBL/GenBank/DDBJ databases">
        <title>Luteimonas zhaokaii sp.nov., isolated from the rectal contents of Plateau pika in Yushu, Qinghai Province, China.</title>
        <authorList>
            <person name="Zhang G."/>
        </authorList>
    </citation>
    <scope>NUCLEOTIDE SEQUENCE [LARGE SCALE GENOMIC DNA]</scope>
    <source>
        <strain evidence="1 2">THG-MD21</strain>
    </source>
</reference>
<dbReference type="PANTHER" id="PTHR30348:SF14">
    <property type="entry name" value="BLR8050 PROTEIN"/>
    <property type="match status" value="1"/>
</dbReference>
<dbReference type="OrthoDB" id="9780310at2"/>
<dbReference type="InterPro" id="IPR002763">
    <property type="entry name" value="DUF72"/>
</dbReference>
<gene>
    <name evidence="1" type="ORF">E2F49_14455</name>
</gene>
<dbReference type="InterPro" id="IPR036520">
    <property type="entry name" value="UPF0759_sf"/>
</dbReference>
<comment type="caution">
    <text evidence="1">The sequence shown here is derived from an EMBL/GenBank/DDBJ whole genome shotgun (WGS) entry which is preliminary data.</text>
</comment>